<gene>
    <name evidence="1" type="ORF">BDR25DRAFT_356810</name>
</gene>
<accession>A0ACB6QPX3</accession>
<evidence type="ECO:0000313" key="2">
    <source>
        <dbReference type="Proteomes" id="UP000799755"/>
    </source>
</evidence>
<sequence>MRRPGLTPQTRKEKPNARLRLFNIPLYEAARQNGLNGQGNLKKKIWVFCVRTRYSVGIVFRERNGIPFIACCVLWAQPGKGLCAYNCMKRRSCEIRELAPVVYSREAVGIDYDHGSLERSTHFSSLSRRSRSELVLIRASLRAGNENRLKVLDYRISNTHVVKRDFEKFPSTGFVALRRLLSFNFVLRFPQILYIASHLAIIFVSNTLHWHIPHSKSKEVAYFGSMRQVYHSFKYLAFIHSILGFQGIAPPQTEGAYLCTKLARTPSSPRSLENPFGSGNCMPAGMGLLDPSFTTFRVFAWKTAFKKWLDLRVSSLDMPPCFVFFAILTDVRIDLGTPRLNLQFRFRLQELSSKWREEHSCIKAAIKAVFMWRKSEASGVHPMCLSPLHNGFVNFKLESRLHPREPPEGIDAGYEVLQSVEVRLYVLVSRTYVAEYGYTATYPSYRTRFDSEFEPRDITISNRNDSNSSYDYTFALRNSLILLVKVTETYYTAFGWAVRYGTEYILLEALITASEGWDLVVLIVRPIGF</sequence>
<reference evidence="1" key="1">
    <citation type="journal article" date="2020" name="Stud. Mycol.">
        <title>101 Dothideomycetes genomes: a test case for predicting lifestyles and emergence of pathogens.</title>
        <authorList>
            <person name="Haridas S."/>
            <person name="Albert R."/>
            <person name="Binder M."/>
            <person name="Bloem J."/>
            <person name="Labutti K."/>
            <person name="Salamov A."/>
            <person name="Andreopoulos B."/>
            <person name="Baker S."/>
            <person name="Barry K."/>
            <person name="Bills G."/>
            <person name="Bluhm B."/>
            <person name="Cannon C."/>
            <person name="Castanera R."/>
            <person name="Culley D."/>
            <person name="Daum C."/>
            <person name="Ezra D."/>
            <person name="Gonzalez J."/>
            <person name="Henrissat B."/>
            <person name="Kuo A."/>
            <person name="Liang C."/>
            <person name="Lipzen A."/>
            <person name="Lutzoni F."/>
            <person name="Magnuson J."/>
            <person name="Mondo S."/>
            <person name="Nolan M."/>
            <person name="Ohm R."/>
            <person name="Pangilinan J."/>
            <person name="Park H.-J."/>
            <person name="Ramirez L."/>
            <person name="Alfaro M."/>
            <person name="Sun H."/>
            <person name="Tritt A."/>
            <person name="Yoshinaga Y."/>
            <person name="Zwiers L.-H."/>
            <person name="Turgeon B."/>
            <person name="Goodwin S."/>
            <person name="Spatafora J."/>
            <person name="Crous P."/>
            <person name="Grigoriev I."/>
        </authorList>
    </citation>
    <scope>NUCLEOTIDE SEQUENCE</scope>
    <source>
        <strain evidence="1">ATCC 200398</strain>
    </source>
</reference>
<protein>
    <submittedName>
        <fullName evidence="1">Uncharacterized protein</fullName>
    </submittedName>
</protein>
<name>A0ACB6QPX3_9PLEO</name>
<organism evidence="1 2">
    <name type="scientific">Lindgomyces ingoldianus</name>
    <dbReference type="NCBI Taxonomy" id="673940"/>
    <lineage>
        <taxon>Eukaryota</taxon>
        <taxon>Fungi</taxon>
        <taxon>Dikarya</taxon>
        <taxon>Ascomycota</taxon>
        <taxon>Pezizomycotina</taxon>
        <taxon>Dothideomycetes</taxon>
        <taxon>Pleosporomycetidae</taxon>
        <taxon>Pleosporales</taxon>
        <taxon>Lindgomycetaceae</taxon>
        <taxon>Lindgomyces</taxon>
    </lineage>
</organism>
<comment type="caution">
    <text evidence="1">The sequence shown here is derived from an EMBL/GenBank/DDBJ whole genome shotgun (WGS) entry which is preliminary data.</text>
</comment>
<evidence type="ECO:0000313" key="1">
    <source>
        <dbReference type="EMBL" id="KAF2469048.1"/>
    </source>
</evidence>
<keyword evidence="2" id="KW-1185">Reference proteome</keyword>
<proteinExistence type="predicted"/>
<dbReference type="Proteomes" id="UP000799755">
    <property type="component" value="Unassembled WGS sequence"/>
</dbReference>
<dbReference type="EMBL" id="MU003513">
    <property type="protein sequence ID" value="KAF2469048.1"/>
    <property type="molecule type" value="Genomic_DNA"/>
</dbReference>